<proteinExistence type="predicted"/>
<dbReference type="EMBL" id="JANAKD010000003">
    <property type="protein sequence ID" value="KAJ3499709.1"/>
    <property type="molecule type" value="Genomic_DNA"/>
</dbReference>
<dbReference type="Proteomes" id="UP001148737">
    <property type="component" value="Unassembled WGS sequence"/>
</dbReference>
<keyword evidence="2" id="KW-1185">Reference proteome</keyword>
<sequence>MDPLSISASVLAIVTAGVQSARSLKEAIQRYKTRDKTLLRLLAEVKDVENILYSLAQLLQATNQRPPAAAETSLTELLSAPIERCTRLCADFESAMGRFSGKSTTSFIDWARMEFMRGDINQFMDTLAGYKATISVGLGVLTMRTVKLSSNVLEELEEMVKDTRYQLDLQLQRINDRMANWPRTCSDSSNPARPAIDLDDELQVTKQCLQICEDAKLYLESLASRDSAVLQQPHLGSSAILQEQFEAQLLTRKALDENRASFVNIITRLRERLETVLADGNSSERLRLEEDIQTSKQCLEVCKLASHEVTSQKIHIIGEVVADGDSDHVVVTTLADMFNVGKTMSKNRSALLVGSMSDDALVQLSHDRYNSRFGAVMSTNQTSHGRPVVVSPEISNAGSSVGQNVRKKSQLPQQNPPSSNECRRRMADGDAITQEAE</sequence>
<comment type="caution">
    <text evidence="1">The sequence shown here is derived from an EMBL/GenBank/DDBJ whole genome shotgun (WGS) entry which is preliminary data.</text>
</comment>
<gene>
    <name evidence="1" type="ORF">NLG97_g104</name>
</gene>
<name>A0ACC1R9F0_9HYPO</name>
<evidence type="ECO:0000313" key="2">
    <source>
        <dbReference type="Proteomes" id="UP001148737"/>
    </source>
</evidence>
<organism evidence="1 2">
    <name type="scientific">Lecanicillium saksenae</name>
    <dbReference type="NCBI Taxonomy" id="468837"/>
    <lineage>
        <taxon>Eukaryota</taxon>
        <taxon>Fungi</taxon>
        <taxon>Dikarya</taxon>
        <taxon>Ascomycota</taxon>
        <taxon>Pezizomycotina</taxon>
        <taxon>Sordariomycetes</taxon>
        <taxon>Hypocreomycetidae</taxon>
        <taxon>Hypocreales</taxon>
        <taxon>Cordycipitaceae</taxon>
        <taxon>Lecanicillium</taxon>
    </lineage>
</organism>
<evidence type="ECO:0000313" key="1">
    <source>
        <dbReference type="EMBL" id="KAJ3499709.1"/>
    </source>
</evidence>
<protein>
    <submittedName>
        <fullName evidence="1">Uncharacterized protein</fullName>
    </submittedName>
</protein>
<reference evidence="1" key="1">
    <citation type="submission" date="2022-07" db="EMBL/GenBank/DDBJ databases">
        <title>Genome Sequence of Lecanicillium saksenae.</title>
        <authorList>
            <person name="Buettner E."/>
        </authorList>
    </citation>
    <scope>NUCLEOTIDE SEQUENCE</scope>
    <source>
        <strain evidence="1">VT-O1</strain>
    </source>
</reference>
<accession>A0ACC1R9F0</accession>